<comment type="caution">
    <text evidence="2">The sequence shown here is derived from an EMBL/GenBank/DDBJ whole genome shotgun (WGS) entry which is preliminary data.</text>
</comment>
<sequence length="169" mass="15598">MAGRSGKPSPLACFTPSAAGAGASATGVGAGAGASAATAAGAVGGVAPSSGPFAAGAAGSTAGAAPASFAGRGAAAPGPGSWTVGDLPGFTESTPQSTSTDRPEAIDARGYARANPAPRAAVAEAVRRPDEAIGPIPPRIFANPPGVDAPSPSASLASSSDSASGSEEA</sequence>
<feature type="region of interest" description="Disordered" evidence="1">
    <location>
        <begin position="1"/>
        <end position="169"/>
    </location>
</feature>
<proteinExistence type="predicted"/>
<keyword evidence="3" id="KW-1185">Reference proteome</keyword>
<name>A0ABT6F4K5_9BACT</name>
<dbReference type="EMBL" id="JARRAG010000001">
    <property type="protein sequence ID" value="MDG3002506.1"/>
    <property type="molecule type" value="Genomic_DNA"/>
</dbReference>
<dbReference type="Proteomes" id="UP001216907">
    <property type="component" value="Unassembled WGS sequence"/>
</dbReference>
<gene>
    <name evidence="2" type="ORF">PZE19_01790</name>
</gene>
<evidence type="ECO:0000313" key="2">
    <source>
        <dbReference type="EMBL" id="MDG3002506.1"/>
    </source>
</evidence>
<feature type="compositionally biased region" description="Polar residues" evidence="1">
    <location>
        <begin position="91"/>
        <end position="100"/>
    </location>
</feature>
<evidence type="ECO:0000313" key="3">
    <source>
        <dbReference type="Proteomes" id="UP001216907"/>
    </source>
</evidence>
<evidence type="ECO:0000256" key="1">
    <source>
        <dbReference type="SAM" id="MobiDB-lite"/>
    </source>
</evidence>
<organism evidence="2 3">
    <name type="scientific">Paludisphaera mucosa</name>
    <dbReference type="NCBI Taxonomy" id="3030827"/>
    <lineage>
        <taxon>Bacteria</taxon>
        <taxon>Pseudomonadati</taxon>
        <taxon>Planctomycetota</taxon>
        <taxon>Planctomycetia</taxon>
        <taxon>Isosphaerales</taxon>
        <taxon>Isosphaeraceae</taxon>
        <taxon>Paludisphaera</taxon>
    </lineage>
</organism>
<feature type="compositionally biased region" description="Low complexity" evidence="1">
    <location>
        <begin position="108"/>
        <end position="124"/>
    </location>
</feature>
<protein>
    <submittedName>
        <fullName evidence="2">Uncharacterized protein</fullName>
    </submittedName>
</protein>
<dbReference type="RefSeq" id="WP_277858870.1">
    <property type="nucleotide sequence ID" value="NZ_JARRAG010000001.1"/>
</dbReference>
<feature type="compositionally biased region" description="Low complexity" evidence="1">
    <location>
        <begin position="15"/>
        <end position="81"/>
    </location>
</feature>
<feature type="compositionally biased region" description="Low complexity" evidence="1">
    <location>
        <begin position="148"/>
        <end position="169"/>
    </location>
</feature>
<accession>A0ABT6F4K5</accession>
<reference evidence="2 3" key="1">
    <citation type="submission" date="2023-03" db="EMBL/GenBank/DDBJ databases">
        <title>Paludisphaera mucosa sp. nov. a novel planctomycete from northern fen.</title>
        <authorList>
            <person name="Ivanova A."/>
        </authorList>
    </citation>
    <scope>NUCLEOTIDE SEQUENCE [LARGE SCALE GENOMIC DNA]</scope>
    <source>
        <strain evidence="2 3">Pla2</strain>
    </source>
</reference>